<evidence type="ECO:0000256" key="2">
    <source>
        <dbReference type="SAM" id="MobiDB-lite"/>
    </source>
</evidence>
<dbReference type="SUPFAM" id="SSF50729">
    <property type="entry name" value="PH domain-like"/>
    <property type="match status" value="1"/>
</dbReference>
<feature type="compositionally biased region" description="Polar residues" evidence="2">
    <location>
        <begin position="724"/>
        <end position="735"/>
    </location>
</feature>
<dbReference type="InterPro" id="IPR046868">
    <property type="entry name" value="BAR_4"/>
</dbReference>
<dbReference type="RefSeq" id="XP_007377201.1">
    <property type="nucleotide sequence ID" value="XM_007377139.1"/>
</dbReference>
<dbReference type="PROSITE" id="PS50003">
    <property type="entry name" value="PH_DOMAIN"/>
    <property type="match status" value="1"/>
</dbReference>
<dbReference type="EMBL" id="GL996504">
    <property type="protein sequence ID" value="EGW31168.1"/>
    <property type="molecule type" value="Genomic_DNA"/>
</dbReference>
<evidence type="ECO:0000313" key="4">
    <source>
        <dbReference type="EMBL" id="EGW31168.1"/>
    </source>
</evidence>
<dbReference type="OrthoDB" id="2264563at2759"/>
<dbReference type="PANTHER" id="PTHR31941">
    <property type="entry name" value="CYTOSKELETAL SIGNALING PROTEIN SLM1"/>
    <property type="match status" value="1"/>
</dbReference>
<gene>
    <name evidence="4" type="ORF">SPAPADRAFT_142608</name>
</gene>
<dbReference type="HOGENOM" id="CLU_356053_0_0_1"/>
<organism evidence="5">
    <name type="scientific">Spathaspora passalidarum (strain NRRL Y-27907 / 11-Y1)</name>
    <dbReference type="NCBI Taxonomy" id="619300"/>
    <lineage>
        <taxon>Eukaryota</taxon>
        <taxon>Fungi</taxon>
        <taxon>Dikarya</taxon>
        <taxon>Ascomycota</taxon>
        <taxon>Saccharomycotina</taxon>
        <taxon>Pichiomycetes</taxon>
        <taxon>Debaryomycetaceae</taxon>
        <taxon>Spathaspora</taxon>
    </lineage>
</organism>
<name>G3AT08_SPAPN</name>
<dbReference type="InterPro" id="IPR046869">
    <property type="entry name" value="SLM1/RGC1-like_PH"/>
</dbReference>
<feature type="compositionally biased region" description="Low complexity" evidence="2">
    <location>
        <begin position="606"/>
        <end position="627"/>
    </location>
</feature>
<feature type="region of interest" description="Disordered" evidence="2">
    <location>
        <begin position="109"/>
        <end position="135"/>
    </location>
</feature>
<feature type="compositionally biased region" description="Low complexity" evidence="2">
    <location>
        <begin position="109"/>
        <end position="127"/>
    </location>
</feature>
<feature type="region of interest" description="Disordered" evidence="2">
    <location>
        <begin position="598"/>
        <end position="634"/>
    </location>
</feature>
<reference evidence="4 5" key="1">
    <citation type="journal article" date="2011" name="Proc. Natl. Acad. Sci. U.S.A.">
        <title>Comparative genomics of xylose-fermenting fungi for enhanced biofuel production.</title>
        <authorList>
            <person name="Wohlbach D.J."/>
            <person name="Kuo A."/>
            <person name="Sato T.K."/>
            <person name="Potts K.M."/>
            <person name="Salamov A.A."/>
            <person name="LaButti K.M."/>
            <person name="Sun H."/>
            <person name="Clum A."/>
            <person name="Pangilinan J.L."/>
            <person name="Lindquist E.A."/>
            <person name="Lucas S."/>
            <person name="Lapidus A."/>
            <person name="Jin M."/>
            <person name="Gunawan C."/>
            <person name="Balan V."/>
            <person name="Dale B.E."/>
            <person name="Jeffries T.W."/>
            <person name="Zinkel R."/>
            <person name="Barry K.W."/>
            <person name="Grigoriev I.V."/>
            <person name="Gasch A.P."/>
        </authorList>
    </citation>
    <scope>NUCLEOTIDE SEQUENCE [LARGE SCALE GENOMIC DNA]</scope>
    <source>
        <strain evidence="5">NRRL Y-27907 / 11-Y1</strain>
    </source>
</reference>
<dbReference type="Proteomes" id="UP000000709">
    <property type="component" value="Unassembled WGS sequence"/>
</dbReference>
<feature type="compositionally biased region" description="Low complexity" evidence="2">
    <location>
        <begin position="667"/>
        <end position="684"/>
    </location>
</feature>
<feature type="region of interest" description="Disordered" evidence="2">
    <location>
        <begin position="658"/>
        <end position="684"/>
    </location>
</feature>
<sequence length="743" mass="84885">MSGFTFRKESVLPNHNPSSPFYHNLPPYDSIPIDQLVDFFKYWKYFIRAIIIYFKEITLVKQLEANLHYQLLSSVQFPGCRDLPTKIIHEINIANTVTTPPRELKKTLSNSSLNSLNNGSTTSLTPAPLTPARPPLLKSMSANNSSFLFKNATTNNFHKKNASAHSIKSFNESSASLPDSPPTSTDINTNDVKIPPHFFPEDSLYTNLPAILLSHHHTEYNRNMKLHRDLNNKLIPRLESLLKKLSSKIKEIKTTLKNESFANTDLSKEISRTGKVVARYMSAVETYSDNSPVINGKKEGGDLEGEAILDDPLLVKLKLDFQLKSQLLVENYMFASYVNLQNISRDLYIYINKELNWIVDKFGKLQLNNDYYQFLKSQISPSPQSDWEYFISNNPNFLNVYKSTPNNPKREIRKFNDIELPYSNSVHNKCLRSGLLYKKSKLLKSYNLYYYVLSCNYLHEFKYETEGLSSKKVKQGKLGGFITHDMEPIHSYNLNECAIIDEDDSGFKFQLARNSNAFKKIKFKCVDEQEYVGWVDDLRELLRFGCHHYGRFSMLQNRLSMNEQPKEEQKQEGRNKKGLSLNLNDNALANAFVPQIKTPSFEPRDTSFAFTSTSNSGSNNSSPTSTPMGKSPNISSLNLAAQHQEFLEFQQKLMSRKQQSSIDELQSKLQSYQEQQQQHPQQQFSSYLSNDSLDSYSLGKGSVTMKQKGNANFTFPVDDEDNSIDPNSHVESTSLPALMVSDH</sequence>
<dbReference type="InParanoid" id="G3AT08"/>
<dbReference type="Pfam" id="PF20399">
    <property type="entry name" value="PH_20"/>
    <property type="match status" value="1"/>
</dbReference>
<protein>
    <recommendedName>
        <fullName evidence="3">PH domain-containing protein</fullName>
    </recommendedName>
</protein>
<dbReference type="AlphaFoldDB" id="G3AT08"/>
<dbReference type="Gene3D" id="2.30.29.30">
    <property type="entry name" value="Pleckstrin-homology domain (PH domain)/Phosphotyrosine-binding domain (PTB)"/>
    <property type="match status" value="1"/>
</dbReference>
<dbReference type="InterPro" id="IPR001849">
    <property type="entry name" value="PH_domain"/>
</dbReference>
<keyword evidence="5" id="KW-1185">Reference proteome</keyword>
<dbReference type="KEGG" id="spaa:SPAPADRAFT_142608"/>
<feature type="region of interest" description="Disordered" evidence="2">
    <location>
        <begin position="711"/>
        <end position="743"/>
    </location>
</feature>
<evidence type="ECO:0000259" key="3">
    <source>
        <dbReference type="PROSITE" id="PS50003"/>
    </source>
</evidence>
<feature type="domain" description="PH" evidence="3">
    <location>
        <begin position="429"/>
        <end position="543"/>
    </location>
</feature>
<dbReference type="GeneID" id="18870463"/>
<proteinExistence type="predicted"/>
<keyword evidence="1" id="KW-0597">Phosphoprotein</keyword>
<evidence type="ECO:0000313" key="5">
    <source>
        <dbReference type="Proteomes" id="UP000000709"/>
    </source>
</evidence>
<evidence type="ECO:0000256" key="1">
    <source>
        <dbReference type="ARBA" id="ARBA00022553"/>
    </source>
</evidence>
<dbReference type="InterPro" id="IPR011993">
    <property type="entry name" value="PH-like_dom_sf"/>
</dbReference>
<dbReference type="SMART" id="SM00233">
    <property type="entry name" value="PH"/>
    <property type="match status" value="1"/>
</dbReference>
<dbReference type="STRING" id="619300.G3AT08"/>
<dbReference type="Pfam" id="PF20400">
    <property type="entry name" value="BAR_4"/>
    <property type="match status" value="1"/>
</dbReference>
<accession>G3AT08</accession>
<dbReference type="OMA" id="NKCIRFG"/>
<dbReference type="PANTHER" id="PTHR31941:SF15">
    <property type="entry name" value="ACTIVATOR OF SKN7 PROTEIN 10-RELATED"/>
    <property type="match status" value="1"/>
</dbReference>
<dbReference type="eggNOG" id="ENOG502QU0Q">
    <property type="taxonomic scope" value="Eukaryota"/>
</dbReference>